<dbReference type="EC" id="3.1.3.16" evidence="2"/>
<evidence type="ECO:0000259" key="6">
    <source>
        <dbReference type="Pfam" id="PF16891"/>
    </source>
</evidence>
<dbReference type="InterPro" id="IPR031675">
    <property type="entry name" value="STPPase_N"/>
</dbReference>
<evidence type="ECO:0000256" key="1">
    <source>
        <dbReference type="ARBA" id="ARBA00001936"/>
    </source>
</evidence>
<organism evidence="7 8">
    <name type="scientific">Quercus lobata</name>
    <name type="common">Valley oak</name>
    <dbReference type="NCBI Taxonomy" id="97700"/>
    <lineage>
        <taxon>Eukaryota</taxon>
        <taxon>Viridiplantae</taxon>
        <taxon>Streptophyta</taxon>
        <taxon>Embryophyta</taxon>
        <taxon>Tracheophyta</taxon>
        <taxon>Spermatophyta</taxon>
        <taxon>Magnoliopsida</taxon>
        <taxon>eudicotyledons</taxon>
        <taxon>Gunneridae</taxon>
        <taxon>Pentapetalae</taxon>
        <taxon>rosids</taxon>
        <taxon>fabids</taxon>
        <taxon>Fagales</taxon>
        <taxon>Fagaceae</taxon>
        <taxon>Quercus</taxon>
    </lineage>
</organism>
<keyword evidence="8" id="KW-1185">Reference proteome</keyword>
<dbReference type="GO" id="GO:0046872">
    <property type="term" value="F:metal ion binding"/>
    <property type="evidence" value="ECO:0007669"/>
    <property type="project" value="UniProtKB-KW"/>
</dbReference>
<reference evidence="7" key="2">
    <citation type="submission" date="2021-01" db="UniProtKB">
        <authorList>
            <consortium name="EnsemblPlants"/>
        </authorList>
    </citation>
    <scope>IDENTIFICATION</scope>
</reference>
<keyword evidence="5" id="KW-0464">Manganese</keyword>
<evidence type="ECO:0000313" key="7">
    <source>
        <dbReference type="EnsemblPlants" id="QL07p031533:mrna"/>
    </source>
</evidence>
<comment type="cofactor">
    <cofactor evidence="1">
        <name>Mn(2+)</name>
        <dbReference type="ChEBI" id="CHEBI:29035"/>
    </cofactor>
</comment>
<dbReference type="Proteomes" id="UP000594261">
    <property type="component" value="Chromosome 7"/>
</dbReference>
<dbReference type="Pfam" id="PF16891">
    <property type="entry name" value="STPPase_N"/>
    <property type="match status" value="1"/>
</dbReference>
<dbReference type="OMA" id="HANYFLV"/>
<keyword evidence="4" id="KW-0378">Hydrolase</keyword>
<feature type="domain" description="Serine-threonine protein phosphatase N-terminal" evidence="6">
    <location>
        <begin position="4"/>
        <end position="50"/>
    </location>
</feature>
<dbReference type="EMBL" id="LRBV02000007">
    <property type="status" value="NOT_ANNOTATED_CDS"/>
    <property type="molecule type" value="Genomic_DNA"/>
</dbReference>
<reference evidence="7 8" key="1">
    <citation type="journal article" date="2016" name="G3 (Bethesda)">
        <title>First Draft Assembly and Annotation of the Genome of a California Endemic Oak Quercus lobata Nee (Fagaceae).</title>
        <authorList>
            <person name="Sork V.L."/>
            <person name="Fitz-Gibbon S.T."/>
            <person name="Puiu D."/>
            <person name="Crepeau M."/>
            <person name="Gugger P.F."/>
            <person name="Sherman R."/>
            <person name="Stevens K."/>
            <person name="Langley C.H."/>
            <person name="Pellegrini M."/>
            <person name="Salzberg S.L."/>
        </authorList>
    </citation>
    <scope>NUCLEOTIDE SEQUENCE [LARGE SCALE GENOMIC DNA]</scope>
    <source>
        <strain evidence="7 8">cv. SW786</strain>
    </source>
</reference>
<dbReference type="InterPro" id="IPR029052">
    <property type="entry name" value="Metallo-depent_PP-like"/>
</dbReference>
<proteinExistence type="predicted"/>
<name>A0A7N2R7Y4_QUELO</name>
<sequence length="75" mass="8414">MDGLDGLIERLLEGRKSRGKKIQLAESEIRQLCVTAKEVFLRQPILLELEAPVNVCGISLSRVVAFEIQNSHKLL</sequence>
<evidence type="ECO:0000256" key="5">
    <source>
        <dbReference type="ARBA" id="ARBA00023211"/>
    </source>
</evidence>
<evidence type="ECO:0000256" key="3">
    <source>
        <dbReference type="ARBA" id="ARBA00022723"/>
    </source>
</evidence>
<evidence type="ECO:0000313" key="8">
    <source>
        <dbReference type="Proteomes" id="UP000594261"/>
    </source>
</evidence>
<keyword evidence="3" id="KW-0479">Metal-binding</keyword>
<accession>A0A7N2R7Y4</accession>
<dbReference type="InParanoid" id="A0A7N2R7Y4"/>
<dbReference type="AlphaFoldDB" id="A0A7N2R7Y4"/>
<dbReference type="EnsemblPlants" id="QL07p031533:mrna">
    <property type="protein sequence ID" value="QL07p031533:mrna"/>
    <property type="gene ID" value="QL07p031533"/>
</dbReference>
<dbReference type="GO" id="GO:0004722">
    <property type="term" value="F:protein serine/threonine phosphatase activity"/>
    <property type="evidence" value="ECO:0007669"/>
    <property type="project" value="UniProtKB-EC"/>
</dbReference>
<evidence type="ECO:0000256" key="4">
    <source>
        <dbReference type="ARBA" id="ARBA00022801"/>
    </source>
</evidence>
<dbReference type="Gramene" id="QL07p031533:mrna">
    <property type="protein sequence ID" value="QL07p031533:mrna"/>
    <property type="gene ID" value="QL07p031533"/>
</dbReference>
<dbReference type="Gene3D" id="3.60.21.10">
    <property type="match status" value="1"/>
</dbReference>
<evidence type="ECO:0000256" key="2">
    <source>
        <dbReference type="ARBA" id="ARBA00013081"/>
    </source>
</evidence>
<protein>
    <recommendedName>
        <fullName evidence="2">protein-serine/threonine phosphatase</fullName>
        <ecNumber evidence="2">3.1.3.16</ecNumber>
    </recommendedName>
</protein>